<dbReference type="CDD" id="cd11614">
    <property type="entry name" value="SAF_CpaB_FlgA_like"/>
    <property type="match status" value="1"/>
</dbReference>
<dbReference type="SMART" id="SM00858">
    <property type="entry name" value="SAF"/>
    <property type="match status" value="1"/>
</dbReference>
<feature type="compositionally biased region" description="Polar residues" evidence="1">
    <location>
        <begin position="330"/>
        <end position="353"/>
    </location>
</feature>
<dbReference type="AlphaFoldDB" id="A0A8J7KVW4"/>
<dbReference type="RefSeq" id="WP_197660847.1">
    <property type="nucleotide sequence ID" value="NZ_JAEAGR010000005.1"/>
</dbReference>
<evidence type="ECO:0000313" key="5">
    <source>
        <dbReference type="Proteomes" id="UP000623269"/>
    </source>
</evidence>
<evidence type="ECO:0000259" key="3">
    <source>
        <dbReference type="SMART" id="SM00858"/>
    </source>
</evidence>
<protein>
    <recommendedName>
        <fullName evidence="3">SAF domain-containing protein</fullName>
    </recommendedName>
</protein>
<evidence type="ECO:0000256" key="1">
    <source>
        <dbReference type="SAM" id="MobiDB-lite"/>
    </source>
</evidence>
<dbReference type="Pfam" id="PF08666">
    <property type="entry name" value="SAF"/>
    <property type="match status" value="1"/>
</dbReference>
<dbReference type="EMBL" id="JAEAGR010000005">
    <property type="protein sequence ID" value="MBH1940630.1"/>
    <property type="molecule type" value="Genomic_DNA"/>
</dbReference>
<keyword evidence="2" id="KW-0472">Membrane</keyword>
<gene>
    <name evidence="4" type="ORF">I5677_06990</name>
</gene>
<proteinExistence type="predicted"/>
<keyword evidence="5" id="KW-1185">Reference proteome</keyword>
<evidence type="ECO:0000256" key="2">
    <source>
        <dbReference type="SAM" id="Phobius"/>
    </source>
</evidence>
<feature type="compositionally biased region" description="Polar residues" evidence="1">
    <location>
        <begin position="305"/>
        <end position="316"/>
    </location>
</feature>
<keyword evidence="2" id="KW-1133">Transmembrane helix</keyword>
<evidence type="ECO:0000313" key="4">
    <source>
        <dbReference type="EMBL" id="MBH1940630.1"/>
    </source>
</evidence>
<keyword evidence="2" id="KW-0812">Transmembrane</keyword>
<sequence>MRIRRRFKRTTRQYIMVALICIVVIGGAASFTSVVITGQIRDEYQTKLDKAYMDMKLNQRGVFIATTDIKSGDFITKDNVDFRTVYASQPKETYIGSEGIGKVAILDIPAGTHIQKGMLTSNTISSEFRELEYNVIHISSNIISDDTVDVRIFYPNGESYVVLSKKIVKGLIPESSTCYLWLDEEEHLRMSAAIVDAGLYPGSRLYVTKYIEPRIQEASIITYTPSLSILSLIEQNPNIVVRYSQELNKQVRKALENRLATNMENDVSAVEWEVMPDVGYVPVLPIPDLETDDDDNSSNNEMSSTQGLKTDSASSSTKHKSDLASEEEQNSSGGDDNESLSNIYKPSANNSNLYEKDDHGADLGNSNDFLYYAEEAAAKDGDTEYGE</sequence>
<accession>A0A8J7KVW4</accession>
<feature type="domain" description="SAF" evidence="3">
    <location>
        <begin position="60"/>
        <end position="120"/>
    </location>
</feature>
<organism evidence="4 5">
    <name type="scientific">Mobilitalea sibirica</name>
    <dbReference type="NCBI Taxonomy" id="1462919"/>
    <lineage>
        <taxon>Bacteria</taxon>
        <taxon>Bacillati</taxon>
        <taxon>Bacillota</taxon>
        <taxon>Clostridia</taxon>
        <taxon>Lachnospirales</taxon>
        <taxon>Lachnospiraceae</taxon>
        <taxon>Mobilitalea</taxon>
    </lineage>
</organism>
<feature type="transmembrane region" description="Helical" evidence="2">
    <location>
        <begin position="14"/>
        <end position="36"/>
    </location>
</feature>
<comment type="caution">
    <text evidence="4">The sequence shown here is derived from an EMBL/GenBank/DDBJ whole genome shotgun (WGS) entry which is preliminary data.</text>
</comment>
<feature type="region of interest" description="Disordered" evidence="1">
    <location>
        <begin position="285"/>
        <end position="366"/>
    </location>
</feature>
<dbReference type="InterPro" id="IPR013974">
    <property type="entry name" value="SAF"/>
</dbReference>
<dbReference type="Proteomes" id="UP000623269">
    <property type="component" value="Unassembled WGS sequence"/>
</dbReference>
<reference evidence="4" key="1">
    <citation type="submission" date="2020-12" db="EMBL/GenBank/DDBJ databases">
        <title>M. sibirica DSM 26468T genome.</title>
        <authorList>
            <person name="Thieme N."/>
            <person name="Rettenmaier R."/>
            <person name="Zverlov V."/>
            <person name="Liebl W."/>
        </authorList>
    </citation>
    <scope>NUCLEOTIDE SEQUENCE</scope>
    <source>
        <strain evidence="4">DSM 26468</strain>
    </source>
</reference>
<name>A0A8J7KVW4_9FIRM</name>